<name>A0ABU0YBT9_9GAMM</name>
<protein>
    <submittedName>
        <fullName evidence="5">ABC transporter substrate-binding protein</fullName>
    </submittedName>
</protein>
<dbReference type="SUPFAM" id="SSF53822">
    <property type="entry name" value="Periplasmic binding protein-like I"/>
    <property type="match status" value="1"/>
</dbReference>
<dbReference type="Proteomes" id="UP001223336">
    <property type="component" value="Unassembled WGS sequence"/>
</dbReference>
<evidence type="ECO:0000256" key="2">
    <source>
        <dbReference type="ARBA" id="ARBA00022729"/>
    </source>
</evidence>
<proteinExistence type="inferred from homology"/>
<dbReference type="CDD" id="cd19978">
    <property type="entry name" value="PBP1_ABC_ligand_binding-like"/>
    <property type="match status" value="1"/>
</dbReference>
<dbReference type="InterPro" id="IPR028082">
    <property type="entry name" value="Peripla_BP_I"/>
</dbReference>
<accession>A0ABU0YBT9</accession>
<organism evidence="5 6">
    <name type="scientific">Thiothrix subterranea</name>
    <dbReference type="NCBI Taxonomy" id="2735563"/>
    <lineage>
        <taxon>Bacteria</taxon>
        <taxon>Pseudomonadati</taxon>
        <taxon>Pseudomonadota</taxon>
        <taxon>Gammaproteobacteria</taxon>
        <taxon>Thiotrichales</taxon>
        <taxon>Thiotrichaceae</taxon>
        <taxon>Thiothrix</taxon>
    </lineage>
</organism>
<sequence>MKNNNKTLLAATLFSLSLSLPITVHAEDGVTATEITIGGVMDLEGRSSGLGLGMKAGIEAALANQTVAGRKVRFVTENDSYTPEKAVAATEKLIAQKVLLLAGNVGTPTAQVVLPLLEQQKIPALGFFTGAGLLRPGQGDIINFRASYVQETKAVIDAALQQGVKPNEVCAYVQNDAYGMAGVAGIRSALQKSSGVDTILAALDKIVAASGAEPERNNQGPVGVYTRNTFIARDGYDSLKAWEQQQGSTCKLVVTVGTYEAIARFIAYAHSKNEPWVFSAVSFTGADDFRKTLNKFNITDRVIMTQVVPLPDSDLPIVQEARTALGKDYGYVSQEGYIVGKLLLHGLQQLETEAKTITRTNLLATFKGQQFDLGGLTMDFSNDNQGSDLVVMTRHTNDKWLAMQDNTWRDWLDPQQKTPTKD</sequence>
<dbReference type="Gene3D" id="3.40.50.2300">
    <property type="match status" value="2"/>
</dbReference>
<feature type="chain" id="PRO_5046903832" evidence="3">
    <location>
        <begin position="27"/>
        <end position="422"/>
    </location>
</feature>
<evidence type="ECO:0000256" key="3">
    <source>
        <dbReference type="SAM" id="SignalP"/>
    </source>
</evidence>
<dbReference type="PANTHER" id="PTHR47235:SF1">
    <property type="entry name" value="BLR6548 PROTEIN"/>
    <property type="match status" value="1"/>
</dbReference>
<evidence type="ECO:0000313" key="6">
    <source>
        <dbReference type="Proteomes" id="UP001223336"/>
    </source>
</evidence>
<evidence type="ECO:0000313" key="5">
    <source>
        <dbReference type="EMBL" id="MDQ5770203.1"/>
    </source>
</evidence>
<feature type="domain" description="Leucine-binding protein" evidence="4">
    <location>
        <begin position="34"/>
        <end position="195"/>
    </location>
</feature>
<evidence type="ECO:0000259" key="4">
    <source>
        <dbReference type="Pfam" id="PF13458"/>
    </source>
</evidence>
<evidence type="ECO:0000256" key="1">
    <source>
        <dbReference type="ARBA" id="ARBA00010062"/>
    </source>
</evidence>
<comment type="caution">
    <text evidence="5">The sequence shown here is derived from an EMBL/GenBank/DDBJ whole genome shotgun (WGS) entry which is preliminary data.</text>
</comment>
<comment type="similarity">
    <text evidence="1">Belongs to the leucine-binding protein family.</text>
</comment>
<dbReference type="Pfam" id="PF13458">
    <property type="entry name" value="Peripla_BP_6"/>
    <property type="match status" value="1"/>
</dbReference>
<dbReference type="RefSeq" id="WP_308135966.1">
    <property type="nucleotide sequence ID" value="NZ_CP133197.1"/>
</dbReference>
<dbReference type="EMBL" id="JAVFKN010000027">
    <property type="protein sequence ID" value="MDQ5770203.1"/>
    <property type="molecule type" value="Genomic_DNA"/>
</dbReference>
<reference evidence="5 6" key="1">
    <citation type="submission" date="2023-08" db="EMBL/GenBank/DDBJ databases">
        <title>New molecular markers tilS and rpoB for phylogenetic and monitoring studies of the genus Thiothrix biodiversity.</title>
        <authorList>
            <person name="Ravin N.V."/>
            <person name="Smolyakov D."/>
            <person name="Markov N.D."/>
            <person name="Beletsky A.V."/>
            <person name="Mardanov A.V."/>
            <person name="Rudenko T.S."/>
            <person name="Grabovich M.Y."/>
        </authorList>
    </citation>
    <scope>NUCLEOTIDE SEQUENCE [LARGE SCALE GENOMIC DNA]</scope>
    <source>
        <strain evidence="5 6">H33</strain>
    </source>
</reference>
<keyword evidence="2 3" id="KW-0732">Signal</keyword>
<dbReference type="InterPro" id="IPR028081">
    <property type="entry name" value="Leu-bd"/>
</dbReference>
<keyword evidence="6" id="KW-1185">Reference proteome</keyword>
<feature type="signal peptide" evidence="3">
    <location>
        <begin position="1"/>
        <end position="26"/>
    </location>
</feature>
<gene>
    <name evidence="5" type="ORF">RCC75_16820</name>
</gene>
<dbReference type="PANTHER" id="PTHR47235">
    <property type="entry name" value="BLR6548 PROTEIN"/>
    <property type="match status" value="1"/>
</dbReference>